<dbReference type="RefSeq" id="XP_025493102.1">
    <property type="nucleotide sequence ID" value="XM_025634903.1"/>
</dbReference>
<keyword evidence="1" id="KW-0732">Signal</keyword>
<dbReference type="AlphaFoldDB" id="A0A319DUT1"/>
<feature type="signal peptide" evidence="1">
    <location>
        <begin position="1"/>
        <end position="27"/>
    </location>
</feature>
<gene>
    <name evidence="2" type="ORF">BO82DRAFT_353201</name>
</gene>
<dbReference type="Proteomes" id="UP000248340">
    <property type="component" value="Unassembled WGS sequence"/>
</dbReference>
<keyword evidence="3" id="KW-1185">Reference proteome</keyword>
<protein>
    <recommendedName>
        <fullName evidence="4">Secreted protein</fullName>
    </recommendedName>
</protein>
<dbReference type="GeneID" id="37137644"/>
<feature type="chain" id="PRO_5016238651" description="Secreted protein" evidence="1">
    <location>
        <begin position="28"/>
        <end position="107"/>
    </location>
</feature>
<evidence type="ECO:0000313" key="3">
    <source>
        <dbReference type="Proteomes" id="UP000248340"/>
    </source>
</evidence>
<evidence type="ECO:0000313" key="2">
    <source>
        <dbReference type="EMBL" id="PYH82902.1"/>
    </source>
</evidence>
<organism evidence="2 3">
    <name type="scientific">Aspergillus uvarum CBS 121591</name>
    <dbReference type="NCBI Taxonomy" id="1448315"/>
    <lineage>
        <taxon>Eukaryota</taxon>
        <taxon>Fungi</taxon>
        <taxon>Dikarya</taxon>
        <taxon>Ascomycota</taxon>
        <taxon>Pezizomycotina</taxon>
        <taxon>Eurotiomycetes</taxon>
        <taxon>Eurotiomycetidae</taxon>
        <taxon>Eurotiales</taxon>
        <taxon>Aspergillaceae</taxon>
        <taxon>Aspergillus</taxon>
        <taxon>Aspergillus subgen. Circumdati</taxon>
    </lineage>
</organism>
<name>A0A319DUT1_9EURO</name>
<evidence type="ECO:0000256" key="1">
    <source>
        <dbReference type="SAM" id="SignalP"/>
    </source>
</evidence>
<evidence type="ECO:0008006" key="4">
    <source>
        <dbReference type="Google" id="ProtNLM"/>
    </source>
</evidence>
<reference evidence="2 3" key="1">
    <citation type="submission" date="2016-12" db="EMBL/GenBank/DDBJ databases">
        <title>The genomes of Aspergillus section Nigri reveals drivers in fungal speciation.</title>
        <authorList>
            <consortium name="DOE Joint Genome Institute"/>
            <person name="Vesth T.C."/>
            <person name="Nybo J."/>
            <person name="Theobald S."/>
            <person name="Brandl J."/>
            <person name="Frisvad J.C."/>
            <person name="Nielsen K.F."/>
            <person name="Lyhne E.K."/>
            <person name="Kogle M.E."/>
            <person name="Kuo A."/>
            <person name="Riley R."/>
            <person name="Clum A."/>
            <person name="Nolan M."/>
            <person name="Lipzen A."/>
            <person name="Salamov A."/>
            <person name="Henrissat B."/>
            <person name="Wiebenga A."/>
            <person name="De Vries R.P."/>
            <person name="Grigoriev I.V."/>
            <person name="Mortensen U.H."/>
            <person name="Andersen M.R."/>
            <person name="Baker S.E."/>
        </authorList>
    </citation>
    <scope>NUCLEOTIDE SEQUENCE [LARGE SCALE GENOMIC DNA]</scope>
    <source>
        <strain evidence="2 3">CBS 121591</strain>
    </source>
</reference>
<accession>A0A319DUT1</accession>
<proteinExistence type="predicted"/>
<sequence>MSMVFLGIPRTSDLLLLLLLLLDLSRDSLPLSAFFLNPPSYSHLDFAEAGYFCVSVSVPTSQLVSGWWDALHVGNRSTLLRLFARIALKSTKVQSLSWILPPRISAS</sequence>
<dbReference type="VEuPathDB" id="FungiDB:BO82DRAFT_353201"/>
<dbReference type="EMBL" id="KZ821692">
    <property type="protein sequence ID" value="PYH82902.1"/>
    <property type="molecule type" value="Genomic_DNA"/>
</dbReference>